<comment type="subcellular location">
    <subcellularLocation>
        <location evidence="1">Nucleus</location>
    </subcellularLocation>
</comment>
<evidence type="ECO:0000256" key="1">
    <source>
        <dbReference type="ARBA" id="ARBA00004123"/>
    </source>
</evidence>
<keyword evidence="8" id="KW-1185">Reference proteome</keyword>
<name>A0A0D7A093_9AGAR</name>
<evidence type="ECO:0000256" key="5">
    <source>
        <dbReference type="ARBA" id="ARBA00023163"/>
    </source>
</evidence>
<evidence type="ECO:0000313" key="8">
    <source>
        <dbReference type="Proteomes" id="UP000054144"/>
    </source>
</evidence>
<dbReference type="GO" id="GO:0019185">
    <property type="term" value="C:snRNA-activating protein complex"/>
    <property type="evidence" value="ECO:0007669"/>
    <property type="project" value="TreeGrafter"/>
</dbReference>
<dbReference type="InterPro" id="IPR022042">
    <property type="entry name" value="snRNA-activating_su3"/>
</dbReference>
<dbReference type="GO" id="GO:0042796">
    <property type="term" value="P:snRNA transcription by RNA polymerase III"/>
    <property type="evidence" value="ECO:0007669"/>
    <property type="project" value="TreeGrafter"/>
</dbReference>
<keyword evidence="6" id="KW-0539">Nucleus</keyword>
<evidence type="ECO:0000256" key="6">
    <source>
        <dbReference type="ARBA" id="ARBA00023242"/>
    </source>
</evidence>
<dbReference type="GO" id="GO:0001046">
    <property type="term" value="F:core promoter sequence-specific DNA binding"/>
    <property type="evidence" value="ECO:0007669"/>
    <property type="project" value="TreeGrafter"/>
</dbReference>
<dbReference type="Proteomes" id="UP000054144">
    <property type="component" value="Unassembled WGS sequence"/>
</dbReference>
<dbReference type="EMBL" id="KN882092">
    <property type="protein sequence ID" value="KIY44452.1"/>
    <property type="molecule type" value="Genomic_DNA"/>
</dbReference>
<dbReference type="Pfam" id="PF12251">
    <property type="entry name" value="SNAPC3"/>
    <property type="match status" value="1"/>
</dbReference>
<proteinExistence type="inferred from homology"/>
<comment type="similarity">
    <text evidence="2">Belongs to the SNAPC3/SRD2 family.</text>
</comment>
<evidence type="ECO:0000256" key="3">
    <source>
        <dbReference type="ARBA" id="ARBA00023015"/>
    </source>
</evidence>
<reference evidence="7 8" key="1">
    <citation type="journal article" date="2015" name="Fungal Genet. Biol.">
        <title>Evolution of novel wood decay mechanisms in Agaricales revealed by the genome sequences of Fistulina hepatica and Cylindrobasidium torrendii.</title>
        <authorList>
            <person name="Floudas D."/>
            <person name="Held B.W."/>
            <person name="Riley R."/>
            <person name="Nagy L.G."/>
            <person name="Koehler G."/>
            <person name="Ransdell A.S."/>
            <person name="Younus H."/>
            <person name="Chow J."/>
            <person name="Chiniquy J."/>
            <person name="Lipzen A."/>
            <person name="Tritt A."/>
            <person name="Sun H."/>
            <person name="Haridas S."/>
            <person name="LaButti K."/>
            <person name="Ohm R.A."/>
            <person name="Kues U."/>
            <person name="Blanchette R.A."/>
            <person name="Grigoriev I.V."/>
            <person name="Minto R.E."/>
            <person name="Hibbett D.S."/>
        </authorList>
    </citation>
    <scope>NUCLEOTIDE SEQUENCE [LARGE SCALE GENOMIC DNA]</scope>
    <source>
        <strain evidence="7 8">ATCC 64428</strain>
    </source>
</reference>
<dbReference type="GO" id="GO:0000978">
    <property type="term" value="F:RNA polymerase II cis-regulatory region sequence-specific DNA binding"/>
    <property type="evidence" value="ECO:0007669"/>
    <property type="project" value="TreeGrafter"/>
</dbReference>
<accession>A0A0D7A093</accession>
<dbReference type="GO" id="GO:0042795">
    <property type="term" value="P:snRNA transcription by RNA polymerase II"/>
    <property type="evidence" value="ECO:0007669"/>
    <property type="project" value="TreeGrafter"/>
</dbReference>
<evidence type="ECO:0000256" key="4">
    <source>
        <dbReference type="ARBA" id="ARBA00023125"/>
    </source>
</evidence>
<dbReference type="AlphaFoldDB" id="A0A0D7A093"/>
<evidence type="ECO:0000313" key="7">
    <source>
        <dbReference type="EMBL" id="KIY44452.1"/>
    </source>
</evidence>
<keyword evidence="5" id="KW-0804">Transcription</keyword>
<dbReference type="GO" id="GO:0005634">
    <property type="term" value="C:nucleus"/>
    <property type="evidence" value="ECO:0007669"/>
    <property type="project" value="UniProtKB-SubCell"/>
</dbReference>
<sequence>MATNIDNRTLESQFGPPSEPIDVGAFIRCAAGLPSFAQSSCQAVLNAMPVEQRSALRDACSVTDIKDALSDTWNSPKVCAHVSKIHETTVSGYYFALRPKARHRRKVEQPNAGSDTLLQTVQSNMDSVSLQCWNIPSAACYFIRGPKNTDANALSETKMANPNALFPFQGSDALLTITVYKRSSGVILRSFQHVLLSSQTLEDLFYVIPCISNELPRQVLNEDGEIFFEGQCENDGYVLCIEGQAYGDGAPGGKSYATKLSRHLKTMSSMQPQIEIAPRNAHSTRLDTLTLRLNEPYWILHQGNCEHIFVVDEIRMRHPHDHENGYPLTTHAAPILMANCRLCTKVPATLSVVGDLRLGDSPCLICGPCWRNMGSSVPSGVVVVPLPAHQAGW</sequence>
<dbReference type="PANTHER" id="PTHR13421">
    <property type="entry name" value="SNRNA-ACTIVATING PROTEIN COMPLEX SUBUNIT 3"/>
    <property type="match status" value="1"/>
</dbReference>
<dbReference type="PANTHER" id="PTHR13421:SF16">
    <property type="entry name" value="SNRNA-ACTIVATING PROTEIN COMPLEX SUBUNIT 3"/>
    <property type="match status" value="1"/>
</dbReference>
<dbReference type="GO" id="GO:0003681">
    <property type="term" value="F:bent DNA binding"/>
    <property type="evidence" value="ECO:0007669"/>
    <property type="project" value="TreeGrafter"/>
</dbReference>
<evidence type="ECO:0000256" key="2">
    <source>
        <dbReference type="ARBA" id="ARBA00010410"/>
    </source>
</evidence>
<gene>
    <name evidence="7" type="ORF">FISHEDRAFT_77645</name>
</gene>
<dbReference type="GO" id="GO:0001006">
    <property type="term" value="F:RNA polymerase III type 3 promoter sequence-specific DNA binding"/>
    <property type="evidence" value="ECO:0007669"/>
    <property type="project" value="TreeGrafter"/>
</dbReference>
<evidence type="ECO:0008006" key="9">
    <source>
        <dbReference type="Google" id="ProtNLM"/>
    </source>
</evidence>
<organism evidence="7 8">
    <name type="scientific">Fistulina hepatica ATCC 64428</name>
    <dbReference type="NCBI Taxonomy" id="1128425"/>
    <lineage>
        <taxon>Eukaryota</taxon>
        <taxon>Fungi</taxon>
        <taxon>Dikarya</taxon>
        <taxon>Basidiomycota</taxon>
        <taxon>Agaricomycotina</taxon>
        <taxon>Agaricomycetes</taxon>
        <taxon>Agaricomycetidae</taxon>
        <taxon>Agaricales</taxon>
        <taxon>Fistulinaceae</taxon>
        <taxon>Fistulina</taxon>
    </lineage>
</organism>
<protein>
    <recommendedName>
        <fullName evidence="9">snRNA-activating protein complex subunit 3</fullName>
    </recommendedName>
</protein>
<keyword evidence="4" id="KW-0238">DNA-binding</keyword>
<dbReference type="OrthoDB" id="3437960at2759"/>
<keyword evidence="3" id="KW-0805">Transcription regulation</keyword>